<feature type="transmembrane region" description="Helical" evidence="6">
    <location>
        <begin position="30"/>
        <end position="52"/>
    </location>
</feature>
<dbReference type="PANTHER" id="PTHR14768:SF2">
    <property type="entry name" value="TRANSMEMBRANE PROTEIN 91"/>
    <property type="match status" value="1"/>
</dbReference>
<keyword evidence="3 6" id="KW-0812">Transmembrane</keyword>
<organism evidence="7 8">
    <name type="scientific">Engystomops pustulosus</name>
    <name type="common">Tungara frog</name>
    <name type="synonym">Physalaemus pustulosus</name>
    <dbReference type="NCBI Taxonomy" id="76066"/>
    <lineage>
        <taxon>Eukaryota</taxon>
        <taxon>Metazoa</taxon>
        <taxon>Chordata</taxon>
        <taxon>Craniata</taxon>
        <taxon>Vertebrata</taxon>
        <taxon>Euteleostomi</taxon>
        <taxon>Amphibia</taxon>
        <taxon>Batrachia</taxon>
        <taxon>Anura</taxon>
        <taxon>Neobatrachia</taxon>
        <taxon>Hyloidea</taxon>
        <taxon>Leptodactylidae</taxon>
        <taxon>Leiuperinae</taxon>
        <taxon>Engystomops</taxon>
    </lineage>
</organism>
<evidence type="ECO:0000313" key="8">
    <source>
        <dbReference type="Proteomes" id="UP000824782"/>
    </source>
</evidence>
<evidence type="ECO:0000256" key="2">
    <source>
        <dbReference type="ARBA" id="ARBA00006843"/>
    </source>
</evidence>
<keyword evidence="5 6" id="KW-0472">Membrane</keyword>
<dbReference type="Proteomes" id="UP000824782">
    <property type="component" value="Unassembled WGS sequence"/>
</dbReference>
<evidence type="ECO:0000256" key="3">
    <source>
        <dbReference type="ARBA" id="ARBA00022692"/>
    </source>
</evidence>
<evidence type="ECO:0000256" key="6">
    <source>
        <dbReference type="SAM" id="Phobius"/>
    </source>
</evidence>
<dbReference type="Pfam" id="PF04505">
    <property type="entry name" value="CD225"/>
    <property type="match status" value="1"/>
</dbReference>
<keyword evidence="8" id="KW-1185">Reference proteome</keyword>
<gene>
    <name evidence="7" type="ORF">GDO81_029371</name>
</gene>
<reference evidence="7" key="1">
    <citation type="thesis" date="2020" institute="ProQuest LLC" country="789 East Eisenhower Parkway, Ann Arbor, MI, USA">
        <title>Comparative Genomics and Chromosome Evolution.</title>
        <authorList>
            <person name="Mudd A.B."/>
        </authorList>
    </citation>
    <scope>NUCLEOTIDE SEQUENCE</scope>
    <source>
        <strain evidence="7">237g6f4</strain>
        <tissue evidence="7">Blood</tissue>
    </source>
</reference>
<evidence type="ECO:0000256" key="5">
    <source>
        <dbReference type="ARBA" id="ARBA00023136"/>
    </source>
</evidence>
<proteinExistence type="inferred from homology"/>
<dbReference type="InterPro" id="IPR007593">
    <property type="entry name" value="CD225/Dispanin_fam"/>
</dbReference>
<keyword evidence="4 6" id="KW-1133">Transmembrane helix</keyword>
<accession>A0AAV6ZPK6</accession>
<name>A0AAV6ZPK6_ENGPU</name>
<comment type="similarity">
    <text evidence="2">Belongs to the CD225/Dispanin family.</text>
</comment>
<dbReference type="GO" id="GO:0016020">
    <property type="term" value="C:membrane"/>
    <property type="evidence" value="ECO:0007669"/>
    <property type="project" value="UniProtKB-SubCell"/>
</dbReference>
<dbReference type="PANTHER" id="PTHR14768">
    <property type="entry name" value="UPF0338 PROTEIN"/>
    <property type="match status" value="1"/>
</dbReference>
<dbReference type="AlphaFoldDB" id="A0AAV6ZPK6"/>
<protein>
    <recommendedName>
        <fullName evidence="9">Transmembrane protein 91</fullName>
    </recommendedName>
</protein>
<dbReference type="EMBL" id="WNYA01000097">
    <property type="protein sequence ID" value="KAG8550038.1"/>
    <property type="molecule type" value="Genomic_DNA"/>
</dbReference>
<comment type="subcellular location">
    <subcellularLocation>
        <location evidence="1">Membrane</location>
    </subcellularLocation>
</comment>
<evidence type="ECO:0000256" key="4">
    <source>
        <dbReference type="ARBA" id="ARBA00022989"/>
    </source>
</evidence>
<comment type="caution">
    <text evidence="7">The sequence shown here is derived from an EMBL/GenBank/DDBJ whole genome shotgun (WGS) entry which is preliminary data.</text>
</comment>
<evidence type="ECO:0000256" key="1">
    <source>
        <dbReference type="ARBA" id="ARBA00004370"/>
    </source>
</evidence>
<evidence type="ECO:0000313" key="7">
    <source>
        <dbReference type="EMBL" id="KAG8550038.1"/>
    </source>
</evidence>
<sequence length="66" mass="7319">MAHSRGQNDSSSESDTDSESHFSLLLPQDYLGLAVFSMLCCFWPLGIAAFFLSQKFPFPPTPTLHP</sequence>
<evidence type="ECO:0008006" key="9">
    <source>
        <dbReference type="Google" id="ProtNLM"/>
    </source>
</evidence>